<evidence type="ECO:0000313" key="3">
    <source>
        <dbReference type="Proteomes" id="UP000529783"/>
    </source>
</evidence>
<dbReference type="SUPFAM" id="SSF51735">
    <property type="entry name" value="NAD(P)-binding Rossmann-fold domains"/>
    <property type="match status" value="1"/>
</dbReference>
<keyword evidence="3" id="KW-1185">Reference proteome</keyword>
<organism evidence="2 3">
    <name type="scientific">Actinomadura luteofluorescens</name>
    <dbReference type="NCBI Taxonomy" id="46163"/>
    <lineage>
        <taxon>Bacteria</taxon>
        <taxon>Bacillati</taxon>
        <taxon>Actinomycetota</taxon>
        <taxon>Actinomycetes</taxon>
        <taxon>Streptosporangiales</taxon>
        <taxon>Thermomonosporaceae</taxon>
        <taxon>Actinomadura</taxon>
    </lineage>
</organism>
<accession>A0A7Y9EGQ8</accession>
<dbReference type="InterPro" id="IPR036291">
    <property type="entry name" value="NAD(P)-bd_dom_sf"/>
</dbReference>
<sequence>MSRILLVGATGFVGRHVRARAAAAGLDVVAAGRSPGLGGLPLDLTAGPGDVAAAVRRAAPDAVVNCAGATHGSPADLVRSNVVAVANLLAGVAAAPEGVRLVHLGSAAEYGHVEQGTPVSELAPPRPLGPYGVTKLAGTELVRAATGLDAVVLRVFNPVGPGAPGTTLAGRLATELRRAAGTGEDVRVGPLDASRDLVDVRDVADAVVAAVLAPAGLPAVLNVGSGRATPLRDLAAQLLRVAGARSRVLEAAAGSDRSAGVAWQRADIRAAGRALGWAPVTDLTTSLRDLWAEQK</sequence>
<dbReference type="Gene3D" id="3.40.50.720">
    <property type="entry name" value="NAD(P)-binding Rossmann-like Domain"/>
    <property type="match status" value="1"/>
</dbReference>
<dbReference type="Pfam" id="PF01370">
    <property type="entry name" value="Epimerase"/>
    <property type="match status" value="1"/>
</dbReference>
<dbReference type="PANTHER" id="PTHR43245">
    <property type="entry name" value="BIFUNCTIONAL POLYMYXIN RESISTANCE PROTEIN ARNA"/>
    <property type="match status" value="1"/>
</dbReference>
<proteinExistence type="predicted"/>
<name>A0A7Y9EGQ8_9ACTN</name>
<feature type="domain" description="NAD-dependent epimerase/dehydratase" evidence="1">
    <location>
        <begin position="4"/>
        <end position="224"/>
    </location>
</feature>
<dbReference type="Proteomes" id="UP000529783">
    <property type="component" value="Unassembled WGS sequence"/>
</dbReference>
<dbReference type="RefSeq" id="WP_179844545.1">
    <property type="nucleotide sequence ID" value="NZ_JACCBA010000001.1"/>
</dbReference>
<comment type="caution">
    <text evidence="2">The sequence shown here is derived from an EMBL/GenBank/DDBJ whole genome shotgun (WGS) entry which is preliminary data.</text>
</comment>
<evidence type="ECO:0000313" key="2">
    <source>
        <dbReference type="EMBL" id="NYD47471.1"/>
    </source>
</evidence>
<reference evidence="2 3" key="1">
    <citation type="submission" date="2020-07" db="EMBL/GenBank/DDBJ databases">
        <title>Sequencing the genomes of 1000 actinobacteria strains.</title>
        <authorList>
            <person name="Klenk H.-P."/>
        </authorList>
    </citation>
    <scope>NUCLEOTIDE SEQUENCE [LARGE SCALE GENOMIC DNA]</scope>
    <source>
        <strain evidence="2 3">DSM 40398</strain>
    </source>
</reference>
<protein>
    <submittedName>
        <fullName evidence="2">Nucleoside-diphosphate-sugar epimerase</fullName>
    </submittedName>
</protein>
<gene>
    <name evidence="2" type="ORF">BJY14_003454</name>
</gene>
<evidence type="ECO:0000259" key="1">
    <source>
        <dbReference type="Pfam" id="PF01370"/>
    </source>
</evidence>
<dbReference type="InterPro" id="IPR001509">
    <property type="entry name" value="Epimerase_deHydtase"/>
</dbReference>
<dbReference type="InterPro" id="IPR050177">
    <property type="entry name" value="Lipid_A_modif_metabolic_enz"/>
</dbReference>
<dbReference type="EMBL" id="JACCBA010000001">
    <property type="protein sequence ID" value="NYD47471.1"/>
    <property type="molecule type" value="Genomic_DNA"/>
</dbReference>
<dbReference type="AlphaFoldDB" id="A0A7Y9EGQ8"/>